<reference evidence="2 3" key="1">
    <citation type="submission" date="2015-07" db="EMBL/GenBank/DDBJ databases">
        <title>Characterization of Pseudomonas aeruginosa phage KPP21 belonging to family Podoviridae genus N4-like viruses, isolated in Japan.</title>
        <authorList>
            <person name="Shigehisa R."/>
            <person name="Uchiyama J."/>
            <person name="Kato S."/>
            <person name="Takemura-Uchiyama I."/>
            <person name="Ujihara T."/>
            <person name="Sakaguchi Y."/>
            <person name="Okamoto N."/>
            <person name="Shimakura H."/>
            <person name="Daibata M."/>
            <person name="Sakaguchi M."/>
            <person name="Matsuzaki S."/>
        </authorList>
    </citation>
    <scope>NUCLEOTIDE SEQUENCE [LARGE SCALE GENOMIC DNA]</scope>
</reference>
<evidence type="ECO:0000313" key="2">
    <source>
        <dbReference type="EMBL" id="BAR94618.1"/>
    </source>
</evidence>
<proteinExistence type="predicted"/>
<dbReference type="GeneID" id="26645275"/>
<sequence>MAEDDTVEEAWLLLWSLHDKYTKEGLSNPNLQLGDLDDGPFYEDYDEGTEEPACSGDA</sequence>
<dbReference type="KEGG" id="vg:26645275"/>
<evidence type="ECO:0000256" key="1">
    <source>
        <dbReference type="SAM" id="MobiDB-lite"/>
    </source>
</evidence>
<keyword evidence="3" id="KW-1185">Reference proteome</keyword>
<accession>A0A0H5AXU7</accession>
<dbReference type="EMBL" id="LC064302">
    <property type="protein sequence ID" value="BAR94618.1"/>
    <property type="molecule type" value="Genomic_DNA"/>
</dbReference>
<feature type="region of interest" description="Disordered" evidence="1">
    <location>
        <begin position="26"/>
        <end position="58"/>
    </location>
</feature>
<feature type="compositionally biased region" description="Acidic residues" evidence="1">
    <location>
        <begin position="35"/>
        <end position="50"/>
    </location>
</feature>
<evidence type="ECO:0000313" key="3">
    <source>
        <dbReference type="Proteomes" id="UP000203732"/>
    </source>
</evidence>
<organism evidence="2 3">
    <name type="scientific">Pseudomonas phage KPP21</name>
    <dbReference type="NCBI Taxonomy" id="1678082"/>
    <lineage>
        <taxon>Viruses</taxon>
        <taxon>Duplodnaviria</taxon>
        <taxon>Heunggongvirae</taxon>
        <taxon>Uroviricota</taxon>
        <taxon>Caudoviricetes</taxon>
        <taxon>Schitoviridae</taxon>
        <taxon>Migulavirinae</taxon>
        <taxon>Luzseptimavirus</taxon>
        <taxon>Luzseptimavirus KPP21</taxon>
    </lineage>
</organism>
<organismHost>
    <name type="scientific">Pseudomonas aeruginosa</name>
    <dbReference type="NCBI Taxonomy" id="287"/>
</organismHost>
<protein>
    <submittedName>
        <fullName evidence="2">Uncharacterized protein</fullName>
    </submittedName>
</protein>
<dbReference type="Proteomes" id="UP000203732">
    <property type="component" value="Segment"/>
</dbReference>
<name>A0A0H5AXU7_BPK21</name>
<dbReference type="RefSeq" id="YP_009219008.1">
    <property type="nucleotide sequence ID" value="NC_029017.1"/>
</dbReference>